<keyword evidence="2" id="KW-1185">Reference proteome</keyword>
<dbReference type="EMBL" id="JAXUIA010000015">
    <property type="protein sequence ID" value="MEA0978391.1"/>
    <property type="molecule type" value="Genomic_DNA"/>
</dbReference>
<organism evidence="1 2">
    <name type="scientific">Lysinibacillus irui</name>
    <dbReference type="NCBI Taxonomy" id="2998077"/>
    <lineage>
        <taxon>Bacteria</taxon>
        <taxon>Bacillati</taxon>
        <taxon>Bacillota</taxon>
        <taxon>Bacilli</taxon>
        <taxon>Bacillales</taxon>
        <taxon>Bacillaceae</taxon>
        <taxon>Lysinibacillus</taxon>
    </lineage>
</organism>
<name>A0ABU5NQS8_9BACI</name>
<evidence type="ECO:0000313" key="1">
    <source>
        <dbReference type="EMBL" id="MEA0978391.1"/>
    </source>
</evidence>
<gene>
    <name evidence="1" type="ORF">U6C28_18990</name>
</gene>
<proteinExistence type="predicted"/>
<evidence type="ECO:0000313" key="2">
    <source>
        <dbReference type="Proteomes" id="UP001289615"/>
    </source>
</evidence>
<dbReference type="RefSeq" id="WP_169745643.1">
    <property type="nucleotide sequence ID" value="NZ_JAXLNX010000004.1"/>
</dbReference>
<reference evidence="1 2" key="1">
    <citation type="submission" date="2023-12" db="EMBL/GenBank/DDBJ databases">
        <title>Genome comparison identifies genes involved in endophytic behavior of Lysinibacillus irui and provides insights into its role as a plant-growth promoting bacterium.</title>
        <authorList>
            <person name="Hilario S."/>
            <person name="Matos I."/>
            <person name="Goncalves M.F.M."/>
            <person name="Pardo C.A."/>
            <person name="Santos M.J."/>
        </authorList>
    </citation>
    <scope>NUCLEOTIDE SEQUENCE [LARGE SCALE GENOMIC DNA]</scope>
    <source>
        <strain evidence="1 2">B3</strain>
    </source>
</reference>
<sequence>MDIIVLIAILLIIFFTSSTIEKKIEKMNDKNSEIIELLKDIKNELKNK</sequence>
<accession>A0ABU5NQS8</accession>
<dbReference type="Proteomes" id="UP001289615">
    <property type="component" value="Unassembled WGS sequence"/>
</dbReference>
<comment type="caution">
    <text evidence="1">The sequence shown here is derived from an EMBL/GenBank/DDBJ whole genome shotgun (WGS) entry which is preliminary data.</text>
</comment>
<protein>
    <submittedName>
        <fullName evidence="1">Uncharacterized protein</fullName>
    </submittedName>
</protein>